<gene>
    <name evidence="1" type="ORF">BaRGS_00007456</name>
</gene>
<comment type="caution">
    <text evidence="1">The sequence shown here is derived from an EMBL/GenBank/DDBJ whole genome shotgun (WGS) entry which is preliminary data.</text>
</comment>
<keyword evidence="2" id="KW-1185">Reference proteome</keyword>
<protein>
    <submittedName>
        <fullName evidence="1">Uncharacterized protein</fullName>
    </submittedName>
</protein>
<reference evidence="1 2" key="1">
    <citation type="journal article" date="2023" name="Sci. Data">
        <title>Genome assembly of the Korean intertidal mud-creeper Batillaria attramentaria.</title>
        <authorList>
            <person name="Patra A.K."/>
            <person name="Ho P.T."/>
            <person name="Jun S."/>
            <person name="Lee S.J."/>
            <person name="Kim Y."/>
            <person name="Won Y.J."/>
        </authorList>
    </citation>
    <scope>NUCLEOTIDE SEQUENCE [LARGE SCALE GENOMIC DNA]</scope>
    <source>
        <strain evidence="1">Wonlab-2016</strain>
    </source>
</reference>
<evidence type="ECO:0000313" key="2">
    <source>
        <dbReference type="Proteomes" id="UP001519460"/>
    </source>
</evidence>
<dbReference type="AlphaFoldDB" id="A0ABD0LQ89"/>
<name>A0ABD0LQ89_9CAEN</name>
<accession>A0ABD0LQ89</accession>
<sequence>MESICITPSTTVDADGCSMYATTQDATRPRNRQTITEYLTVSRPPSGCFISILLLWDRTANISAGDAVYVVKVAVLHLRRVGEAATVAVQMTLLPLSYAALVTRSLIQYRCLCIQGTLQPFCGSSEVRIWDPTVAESTLNQIHLVFFH</sequence>
<dbReference type="Proteomes" id="UP001519460">
    <property type="component" value="Unassembled WGS sequence"/>
</dbReference>
<proteinExistence type="predicted"/>
<dbReference type="EMBL" id="JACVVK020000032">
    <property type="protein sequence ID" value="KAK7501331.1"/>
    <property type="molecule type" value="Genomic_DNA"/>
</dbReference>
<evidence type="ECO:0000313" key="1">
    <source>
        <dbReference type="EMBL" id="KAK7501331.1"/>
    </source>
</evidence>
<organism evidence="1 2">
    <name type="scientific">Batillaria attramentaria</name>
    <dbReference type="NCBI Taxonomy" id="370345"/>
    <lineage>
        <taxon>Eukaryota</taxon>
        <taxon>Metazoa</taxon>
        <taxon>Spiralia</taxon>
        <taxon>Lophotrochozoa</taxon>
        <taxon>Mollusca</taxon>
        <taxon>Gastropoda</taxon>
        <taxon>Caenogastropoda</taxon>
        <taxon>Sorbeoconcha</taxon>
        <taxon>Cerithioidea</taxon>
        <taxon>Batillariidae</taxon>
        <taxon>Batillaria</taxon>
    </lineage>
</organism>